<feature type="chain" id="PRO_5022962002" evidence="1">
    <location>
        <begin position="21"/>
        <end position="229"/>
    </location>
</feature>
<keyword evidence="4" id="KW-1185">Reference proteome</keyword>
<dbReference type="InterPro" id="IPR013830">
    <property type="entry name" value="SGNH_hydro"/>
</dbReference>
<evidence type="ECO:0000313" key="4">
    <source>
        <dbReference type="Proteomes" id="UP000324996"/>
    </source>
</evidence>
<feature type="domain" description="SGNH hydrolase-type esterase" evidence="2">
    <location>
        <begin position="41"/>
        <end position="203"/>
    </location>
</feature>
<dbReference type="GO" id="GO:0004622">
    <property type="term" value="F:phosphatidylcholine lysophospholipase activity"/>
    <property type="evidence" value="ECO:0007669"/>
    <property type="project" value="TreeGrafter"/>
</dbReference>
<accession>A0A5A7N7Y1</accession>
<evidence type="ECO:0000256" key="1">
    <source>
        <dbReference type="SAM" id="SignalP"/>
    </source>
</evidence>
<sequence length="229" mass="24121">MRLLLGSLLAALSLLTPAWAGQAGKPAFGADQNTETIIIGFGDSLMAGYGLAPGQGFTGQLERRLDQDCDQPVSVINAGVSGDTSTGGRSRLDWALSALDGKTPDLVILELGANDALRGIAPEITRDNLDALITDIKSRGIRVLLAGMLAPPNMGADYQDRFNSLFPALAKKHDVVFYPFFLDGVAADPALNLDDGIHPTAEGIGIMVDRILPFVKKALDRPAPTGAQL</sequence>
<dbReference type="AlphaFoldDB" id="A0A5A7N7Y1"/>
<protein>
    <submittedName>
        <fullName evidence="3">Arylesterase</fullName>
    </submittedName>
</protein>
<dbReference type="PANTHER" id="PTHR30383:SF24">
    <property type="entry name" value="THIOESTERASE 1_PROTEASE 1_LYSOPHOSPHOLIPASE L1"/>
    <property type="match status" value="1"/>
</dbReference>
<dbReference type="Proteomes" id="UP000324996">
    <property type="component" value="Unassembled WGS sequence"/>
</dbReference>
<organism evidence="3 4">
    <name type="scientific">Iodidimonas nitroreducens</name>
    <dbReference type="NCBI Taxonomy" id="1236968"/>
    <lineage>
        <taxon>Bacteria</taxon>
        <taxon>Pseudomonadati</taxon>
        <taxon>Pseudomonadota</taxon>
        <taxon>Alphaproteobacteria</taxon>
        <taxon>Iodidimonadales</taxon>
        <taxon>Iodidimonadaceae</taxon>
        <taxon>Iodidimonas</taxon>
    </lineage>
</organism>
<gene>
    <name evidence="3" type="ORF">JCM17846_21130</name>
</gene>
<dbReference type="PANTHER" id="PTHR30383">
    <property type="entry name" value="THIOESTERASE 1/PROTEASE 1/LYSOPHOSPHOLIPASE L1"/>
    <property type="match status" value="1"/>
</dbReference>
<dbReference type="InterPro" id="IPR051532">
    <property type="entry name" value="Ester_Hydrolysis_Enzymes"/>
</dbReference>
<feature type="signal peptide" evidence="1">
    <location>
        <begin position="1"/>
        <end position="20"/>
    </location>
</feature>
<comment type="caution">
    <text evidence="3">The sequence shown here is derived from an EMBL/GenBank/DDBJ whole genome shotgun (WGS) entry which is preliminary data.</text>
</comment>
<keyword evidence="1" id="KW-0732">Signal</keyword>
<dbReference type="EMBL" id="BKCN01000010">
    <property type="protein sequence ID" value="GER04431.1"/>
    <property type="molecule type" value="Genomic_DNA"/>
</dbReference>
<dbReference type="Gene3D" id="3.40.50.1110">
    <property type="entry name" value="SGNH hydrolase"/>
    <property type="match status" value="1"/>
</dbReference>
<name>A0A5A7N7Y1_9PROT</name>
<evidence type="ECO:0000313" key="3">
    <source>
        <dbReference type="EMBL" id="GER04431.1"/>
    </source>
</evidence>
<dbReference type="InterPro" id="IPR036514">
    <property type="entry name" value="SGNH_hydro_sf"/>
</dbReference>
<dbReference type="RefSeq" id="WP_042085716.1">
    <property type="nucleotide sequence ID" value="NZ_BKCN01000010.1"/>
</dbReference>
<dbReference type="CDD" id="cd01822">
    <property type="entry name" value="Lysophospholipase_L1_like"/>
    <property type="match status" value="1"/>
</dbReference>
<dbReference type="Pfam" id="PF13472">
    <property type="entry name" value="Lipase_GDSL_2"/>
    <property type="match status" value="1"/>
</dbReference>
<dbReference type="SUPFAM" id="SSF52266">
    <property type="entry name" value="SGNH hydrolase"/>
    <property type="match status" value="1"/>
</dbReference>
<reference evidence="3 4" key="1">
    <citation type="submission" date="2019-09" db="EMBL/GenBank/DDBJ databases">
        <title>NBRP : Genome information of microbial organism related human and environment.</title>
        <authorList>
            <person name="Hattori M."/>
            <person name="Oshima K."/>
            <person name="Inaba H."/>
            <person name="Suda W."/>
            <person name="Sakamoto M."/>
            <person name="Iino T."/>
            <person name="Kitahara M."/>
            <person name="Oshida Y."/>
            <person name="Iida T."/>
            <person name="Kudo T."/>
            <person name="Itoh T."/>
            <person name="Ohkuma M."/>
        </authorList>
    </citation>
    <scope>NUCLEOTIDE SEQUENCE [LARGE SCALE GENOMIC DNA]</scope>
    <source>
        <strain evidence="3 4">Q-1</strain>
    </source>
</reference>
<proteinExistence type="predicted"/>
<evidence type="ECO:0000259" key="2">
    <source>
        <dbReference type="Pfam" id="PF13472"/>
    </source>
</evidence>